<comment type="subcellular location">
    <subcellularLocation>
        <location evidence="1">Membrane</location>
        <topology evidence="1">Multi-pass membrane protein</topology>
    </subcellularLocation>
</comment>
<dbReference type="PANTHER" id="PTHR16201">
    <property type="entry name" value="SEVEN TRANSMEMBRANE PROTEIN 1-RELATED"/>
    <property type="match status" value="1"/>
</dbReference>
<feature type="transmembrane region" description="Helical" evidence="6">
    <location>
        <begin position="139"/>
        <end position="157"/>
    </location>
</feature>
<evidence type="ECO:0000256" key="5">
    <source>
        <dbReference type="ARBA" id="ARBA00038039"/>
    </source>
</evidence>
<name>A0A3P6U266_DIBLA</name>
<protein>
    <submittedName>
        <fullName evidence="7">Uncharacterized protein</fullName>
    </submittedName>
</protein>
<evidence type="ECO:0000256" key="2">
    <source>
        <dbReference type="ARBA" id="ARBA00022692"/>
    </source>
</evidence>
<evidence type="ECO:0000256" key="6">
    <source>
        <dbReference type="SAM" id="Phobius"/>
    </source>
</evidence>
<evidence type="ECO:0000313" key="8">
    <source>
        <dbReference type="Proteomes" id="UP000281553"/>
    </source>
</evidence>
<feature type="transmembrane region" description="Helical" evidence="6">
    <location>
        <begin position="163"/>
        <end position="185"/>
    </location>
</feature>
<feature type="transmembrane region" description="Helical" evidence="6">
    <location>
        <begin position="103"/>
        <end position="119"/>
    </location>
</feature>
<organism evidence="7 8">
    <name type="scientific">Dibothriocephalus latus</name>
    <name type="common">Fish tapeworm</name>
    <name type="synonym">Diphyllobothrium latum</name>
    <dbReference type="NCBI Taxonomy" id="60516"/>
    <lineage>
        <taxon>Eukaryota</taxon>
        <taxon>Metazoa</taxon>
        <taxon>Spiralia</taxon>
        <taxon>Lophotrochozoa</taxon>
        <taxon>Platyhelminthes</taxon>
        <taxon>Cestoda</taxon>
        <taxon>Eucestoda</taxon>
        <taxon>Diphyllobothriidea</taxon>
        <taxon>Diphyllobothriidae</taxon>
        <taxon>Dibothriocephalus</taxon>
    </lineage>
</organism>
<dbReference type="GO" id="GO:0015174">
    <property type="term" value="F:basic amino acid transmembrane transporter activity"/>
    <property type="evidence" value="ECO:0007669"/>
    <property type="project" value="TreeGrafter"/>
</dbReference>
<dbReference type="EMBL" id="UYRU01044897">
    <property type="protein sequence ID" value="VDK88075.1"/>
    <property type="molecule type" value="Genomic_DNA"/>
</dbReference>
<sequence length="190" mass="21175">MTSTTVAPDSLEAKCPGGLGWAFYGLGECIRTSRDKISIAFGVLSILSWLLFALPQMITNCIKKIPDEAVSPLLLIFWLIGDSLNFIGAFLTHQLFLQTKEKKIGYAIGWIGTFMYFCSRAPQIFQNFKRKSTEGLSPYLFLLAILGNVFYGLQIFIKSTDATFILTALPWILGSLGILVFDVIVSKDYH</sequence>
<proteinExistence type="inferred from homology"/>
<dbReference type="PANTHER" id="PTHR16201:SF34">
    <property type="entry name" value="LYSOSOMAL AMINO ACID TRANSPORTER 1"/>
    <property type="match status" value="1"/>
</dbReference>
<gene>
    <name evidence="7" type="ORF">DILT_LOCUS4138</name>
</gene>
<dbReference type="InterPro" id="IPR006603">
    <property type="entry name" value="PQ-loop_rpt"/>
</dbReference>
<evidence type="ECO:0000256" key="3">
    <source>
        <dbReference type="ARBA" id="ARBA00022989"/>
    </source>
</evidence>
<dbReference type="Gene3D" id="1.20.1280.290">
    <property type="match status" value="2"/>
</dbReference>
<reference evidence="7 8" key="1">
    <citation type="submission" date="2018-11" db="EMBL/GenBank/DDBJ databases">
        <authorList>
            <consortium name="Pathogen Informatics"/>
        </authorList>
    </citation>
    <scope>NUCLEOTIDE SEQUENCE [LARGE SCALE GENOMIC DNA]</scope>
</reference>
<dbReference type="Pfam" id="PF04193">
    <property type="entry name" value="PQ-loop"/>
    <property type="match status" value="2"/>
</dbReference>
<keyword evidence="8" id="KW-1185">Reference proteome</keyword>
<dbReference type="Proteomes" id="UP000281553">
    <property type="component" value="Unassembled WGS sequence"/>
</dbReference>
<dbReference type="InterPro" id="IPR051415">
    <property type="entry name" value="LAAT-1"/>
</dbReference>
<dbReference type="AlphaFoldDB" id="A0A3P6U266"/>
<accession>A0A3P6U266</accession>
<dbReference type="GO" id="GO:0016020">
    <property type="term" value="C:membrane"/>
    <property type="evidence" value="ECO:0007669"/>
    <property type="project" value="UniProtKB-SubCell"/>
</dbReference>
<evidence type="ECO:0000256" key="4">
    <source>
        <dbReference type="ARBA" id="ARBA00023136"/>
    </source>
</evidence>
<feature type="transmembrane region" description="Helical" evidence="6">
    <location>
        <begin position="37"/>
        <end position="58"/>
    </location>
</feature>
<evidence type="ECO:0000313" key="7">
    <source>
        <dbReference type="EMBL" id="VDK88075.1"/>
    </source>
</evidence>
<feature type="transmembrane region" description="Helical" evidence="6">
    <location>
        <begin position="70"/>
        <end position="91"/>
    </location>
</feature>
<evidence type="ECO:0000256" key="1">
    <source>
        <dbReference type="ARBA" id="ARBA00004141"/>
    </source>
</evidence>
<keyword evidence="3 6" id="KW-1133">Transmembrane helix</keyword>
<dbReference type="SMART" id="SM00679">
    <property type="entry name" value="CTNS"/>
    <property type="match status" value="2"/>
</dbReference>
<keyword evidence="4 6" id="KW-0472">Membrane</keyword>
<dbReference type="OrthoDB" id="8048523at2759"/>
<keyword evidence="2 6" id="KW-0812">Transmembrane</keyword>
<comment type="similarity">
    <text evidence="5">Belongs to the laat-1 family.</text>
</comment>